<protein>
    <recommendedName>
        <fullName evidence="2">Zinc finger Ran-binding domain-containing protein 2</fullName>
    </recommendedName>
</protein>
<dbReference type="GO" id="GO:0008270">
    <property type="term" value="F:zinc ion binding"/>
    <property type="evidence" value="ECO:0007669"/>
    <property type="project" value="UniProtKB-KW"/>
</dbReference>
<dbReference type="FunFam" id="4.10.1060.10:FF:000004">
    <property type="entry name" value="Zinc finger Ran-binding domain-containing protein 2"/>
    <property type="match status" value="1"/>
</dbReference>
<dbReference type="STRING" id="42157.A0A182DYU9"/>
<evidence type="ECO:0000313" key="16">
    <source>
        <dbReference type="WBParaSite" id="nOo.2.0.1.t00852-RA"/>
    </source>
</evidence>
<dbReference type="GO" id="GO:0003723">
    <property type="term" value="F:RNA binding"/>
    <property type="evidence" value="ECO:0007669"/>
    <property type="project" value="UniProtKB-KW"/>
</dbReference>
<dbReference type="GO" id="GO:0005634">
    <property type="term" value="C:nucleus"/>
    <property type="evidence" value="ECO:0007669"/>
    <property type="project" value="UniProtKB-SubCell"/>
</dbReference>
<dbReference type="WBParaSite" id="nOo.2.0.1.t00852-RA">
    <property type="protein sequence ID" value="nOo.2.0.1.t00852-RA"/>
    <property type="gene ID" value="nOo.2.0.1.g00852"/>
</dbReference>
<evidence type="ECO:0000256" key="10">
    <source>
        <dbReference type="ARBA" id="ARBA00025731"/>
    </source>
</evidence>
<dbReference type="Gene3D" id="4.10.1060.10">
    <property type="entry name" value="Zinc finger, RanBP2-type"/>
    <property type="match status" value="2"/>
</dbReference>
<evidence type="ECO:0000256" key="3">
    <source>
        <dbReference type="ARBA" id="ARBA00022553"/>
    </source>
</evidence>
<dbReference type="PROSITE" id="PS01358">
    <property type="entry name" value="ZF_RANBP2_1"/>
    <property type="match status" value="2"/>
</dbReference>
<dbReference type="GO" id="GO:0006396">
    <property type="term" value="P:RNA processing"/>
    <property type="evidence" value="ECO:0007669"/>
    <property type="project" value="InterPro"/>
</dbReference>
<organism evidence="16">
    <name type="scientific">Onchocerca ochengi</name>
    <name type="common">Filarial nematode worm</name>
    <dbReference type="NCBI Taxonomy" id="42157"/>
    <lineage>
        <taxon>Eukaryota</taxon>
        <taxon>Metazoa</taxon>
        <taxon>Ecdysozoa</taxon>
        <taxon>Nematoda</taxon>
        <taxon>Chromadorea</taxon>
        <taxon>Rhabditida</taxon>
        <taxon>Spirurina</taxon>
        <taxon>Spiruromorpha</taxon>
        <taxon>Filarioidea</taxon>
        <taxon>Onchocercidae</taxon>
        <taxon>Onchocerca</taxon>
    </lineage>
</organism>
<dbReference type="PROSITE" id="PS50199">
    <property type="entry name" value="ZF_RANBP2_2"/>
    <property type="match status" value="2"/>
</dbReference>
<evidence type="ECO:0000256" key="8">
    <source>
        <dbReference type="ARBA" id="ARBA00022884"/>
    </source>
</evidence>
<evidence type="ECO:0000256" key="9">
    <source>
        <dbReference type="ARBA" id="ARBA00023242"/>
    </source>
</evidence>
<feature type="compositionally biased region" description="Acidic residues" evidence="12">
    <location>
        <begin position="235"/>
        <end position="252"/>
    </location>
</feature>
<dbReference type="SUPFAM" id="SSF90209">
    <property type="entry name" value="Ran binding protein zinc finger-like"/>
    <property type="match status" value="2"/>
</dbReference>
<evidence type="ECO:0000313" key="14">
    <source>
        <dbReference type="EMBL" id="VDK62960.1"/>
    </source>
</evidence>
<accession>A0A182DYU9</accession>
<feature type="compositionally biased region" description="Basic and acidic residues" evidence="12">
    <location>
        <begin position="192"/>
        <end position="232"/>
    </location>
</feature>
<keyword evidence="6 11" id="KW-0863">Zinc-finger</keyword>
<dbReference type="PANTHER" id="PTHR12999">
    <property type="entry name" value="ZINC FINGER RAN-BINDING DOMAIN-CONTAINING PROTEIN 2 ZRANB2-RELATED"/>
    <property type="match status" value="1"/>
</dbReference>
<keyword evidence="15" id="KW-1185">Reference proteome</keyword>
<reference evidence="14 15" key="2">
    <citation type="submission" date="2018-08" db="EMBL/GenBank/DDBJ databases">
        <authorList>
            <person name="Laetsch R D."/>
            <person name="Stevens L."/>
            <person name="Kumar S."/>
            <person name="Blaxter L. M."/>
        </authorList>
    </citation>
    <scope>NUCLEOTIDE SEQUENCE [LARGE SCALE GENOMIC DNA]</scope>
</reference>
<dbReference type="EMBL" id="UYRW01000093">
    <property type="protein sequence ID" value="VDK62960.1"/>
    <property type="molecule type" value="Genomic_DNA"/>
</dbReference>
<dbReference type="InterPro" id="IPR017337">
    <property type="entry name" value="ZRANB2"/>
</dbReference>
<keyword evidence="5" id="KW-0677">Repeat</keyword>
<keyword evidence="7" id="KW-0862">Zinc</keyword>
<dbReference type="PIRSF" id="PIRSF037956">
    <property type="entry name" value="UCP037956_ZnF_Ran"/>
    <property type="match status" value="1"/>
</dbReference>
<dbReference type="GO" id="GO:0001530">
    <property type="term" value="F:lipopolysaccharide binding"/>
    <property type="evidence" value="ECO:0007669"/>
    <property type="project" value="TreeGrafter"/>
</dbReference>
<evidence type="ECO:0000256" key="7">
    <source>
        <dbReference type="ARBA" id="ARBA00022833"/>
    </source>
</evidence>
<feature type="domain" description="RanBP2-type" evidence="13">
    <location>
        <begin position="120"/>
        <end position="149"/>
    </location>
</feature>
<feature type="region of interest" description="Disordered" evidence="12">
    <location>
        <begin position="279"/>
        <end position="390"/>
    </location>
</feature>
<dbReference type="InterPro" id="IPR036443">
    <property type="entry name" value="Znf_RanBP2_sf"/>
</dbReference>
<evidence type="ECO:0000256" key="1">
    <source>
        <dbReference type="ARBA" id="ARBA00004123"/>
    </source>
</evidence>
<evidence type="ECO:0000259" key="13">
    <source>
        <dbReference type="PROSITE" id="PS50199"/>
    </source>
</evidence>
<evidence type="ECO:0000256" key="4">
    <source>
        <dbReference type="ARBA" id="ARBA00022723"/>
    </source>
</evidence>
<evidence type="ECO:0000313" key="15">
    <source>
        <dbReference type="Proteomes" id="UP000271087"/>
    </source>
</evidence>
<comment type="subcellular location">
    <subcellularLocation>
        <location evidence="1">Nucleus</location>
    </subcellularLocation>
</comment>
<keyword evidence="4" id="KW-0479">Metal-binding</keyword>
<dbReference type="OrthoDB" id="1878647at2759"/>
<sequence>MRPRIHLLYFTWYSTWEHAERYWILHVRGFKTYCKMSSDDASRYLERQRQMASSVVTASSTHRRALREGEWACIDAKCAYINADRVSVCERCGKAKPRSKNRVGREIGKDAAEKSKGLFAAEDWACTKCGNVNWARRTACNICNAPKLGDLEVRTGYGGGYMDRQNVEYIEREDDEEFDEFGRKKKRRKLDYKMEEEQKITESEESTKYNERESDEEKEKIKEMKSDTKEALSGDNDEEMEEEEEEEDENDADLDKYDLSADEFEVENLKAKIAARKAALASSTTEIQVRSESRCSSDCSCSCSGGECSCEESESEEERKRFNRDVEREKEKSDIRSKDRDSTRDKEKEKERDRERRDERERNRYGHSQCKENSPRRHHSSSVHRDKERR</sequence>
<evidence type="ECO:0000256" key="2">
    <source>
        <dbReference type="ARBA" id="ARBA00017543"/>
    </source>
</evidence>
<dbReference type="Pfam" id="PF00641">
    <property type="entry name" value="Zn_ribbon_RanBP"/>
    <property type="match status" value="1"/>
</dbReference>
<feature type="compositionally biased region" description="Low complexity" evidence="12">
    <location>
        <begin position="296"/>
        <end position="308"/>
    </location>
</feature>
<feature type="region of interest" description="Disordered" evidence="12">
    <location>
        <begin position="192"/>
        <end position="259"/>
    </location>
</feature>
<keyword evidence="9" id="KW-0539">Nucleus</keyword>
<comment type="similarity">
    <text evidence="10">Belongs to the ZRANB2 family.</text>
</comment>
<evidence type="ECO:0000256" key="6">
    <source>
        <dbReference type="ARBA" id="ARBA00022771"/>
    </source>
</evidence>
<dbReference type="InterPro" id="IPR001876">
    <property type="entry name" value="Znf_RanBP2"/>
</dbReference>
<name>A0A182DYU9_ONCOC</name>
<evidence type="ECO:0000256" key="12">
    <source>
        <dbReference type="SAM" id="MobiDB-lite"/>
    </source>
</evidence>
<feature type="domain" description="RanBP2-type" evidence="13">
    <location>
        <begin position="67"/>
        <end position="98"/>
    </location>
</feature>
<keyword evidence="3" id="KW-0597">Phosphoprotein</keyword>
<gene>
    <name evidence="14" type="ORF">NOO_LOCUS852</name>
</gene>
<dbReference type="Proteomes" id="UP000271087">
    <property type="component" value="Unassembled WGS sequence"/>
</dbReference>
<feature type="compositionally biased region" description="Basic and acidic residues" evidence="12">
    <location>
        <begin position="317"/>
        <end position="375"/>
    </location>
</feature>
<dbReference type="PANTHER" id="PTHR12999:SF17">
    <property type="entry name" value="ZINC FINGER RAN-BINDING DOMAIN-CONTAINING PROTEIN 2"/>
    <property type="match status" value="1"/>
</dbReference>
<keyword evidence="8" id="KW-0694">RNA-binding</keyword>
<proteinExistence type="inferred from homology"/>
<dbReference type="AlphaFoldDB" id="A0A182DYU9"/>
<evidence type="ECO:0000256" key="5">
    <source>
        <dbReference type="ARBA" id="ARBA00022737"/>
    </source>
</evidence>
<dbReference type="SMART" id="SM00547">
    <property type="entry name" value="ZnF_RBZ"/>
    <property type="match status" value="2"/>
</dbReference>
<reference evidence="16" key="1">
    <citation type="submission" date="2016-06" db="UniProtKB">
        <authorList>
            <consortium name="WormBaseParasite"/>
        </authorList>
    </citation>
    <scope>IDENTIFICATION</scope>
</reference>
<evidence type="ECO:0000256" key="11">
    <source>
        <dbReference type="PROSITE-ProRule" id="PRU00322"/>
    </source>
</evidence>